<proteinExistence type="predicted"/>
<evidence type="ECO:0000259" key="1">
    <source>
        <dbReference type="Pfam" id="PF04734"/>
    </source>
</evidence>
<gene>
    <name evidence="2" type="ORF">HQ865_23725</name>
</gene>
<dbReference type="Pfam" id="PF04734">
    <property type="entry name" value="Ceramidase_alk"/>
    <property type="match status" value="1"/>
</dbReference>
<reference evidence="2 3" key="1">
    <citation type="submission" date="2020-05" db="EMBL/GenBank/DDBJ databases">
        <title>Mucilaginibacter mali sp. nov.</title>
        <authorList>
            <person name="Kim H.S."/>
            <person name="Lee K.C."/>
            <person name="Suh M.K."/>
            <person name="Kim J.-S."/>
            <person name="Han K.-I."/>
            <person name="Eom M.K."/>
            <person name="Shin Y.K."/>
            <person name="Lee J.-S."/>
        </authorList>
    </citation>
    <scope>NUCLEOTIDE SEQUENCE [LARGE SCALE GENOMIC DNA]</scope>
    <source>
        <strain evidence="2 3">G2-14</strain>
    </source>
</reference>
<dbReference type="InterPro" id="IPR031329">
    <property type="entry name" value="NEUT/ALK_ceramidase_N"/>
</dbReference>
<dbReference type="KEGG" id="mmab:HQ865_23725"/>
<dbReference type="AlphaFoldDB" id="A0A7D4QFJ4"/>
<feature type="domain" description="Neutral/alkaline non-lysosomal ceramidase N-terminal" evidence="1">
    <location>
        <begin position="5"/>
        <end position="257"/>
    </location>
</feature>
<organism evidence="2 3">
    <name type="scientific">Mucilaginibacter mali</name>
    <dbReference type="NCBI Taxonomy" id="2740462"/>
    <lineage>
        <taxon>Bacteria</taxon>
        <taxon>Pseudomonadati</taxon>
        <taxon>Bacteroidota</taxon>
        <taxon>Sphingobacteriia</taxon>
        <taxon>Sphingobacteriales</taxon>
        <taxon>Sphingobacteriaceae</taxon>
        <taxon>Mucilaginibacter</taxon>
    </lineage>
</organism>
<accession>A0A7D4QFJ4</accession>
<protein>
    <submittedName>
        <fullName evidence="2">Neutral/alkaline non-lysosomal ceramidase N-terminal domain-containing protein</fullName>
    </submittedName>
</protein>
<dbReference type="EMBL" id="CP054139">
    <property type="protein sequence ID" value="QKJ32644.1"/>
    <property type="molecule type" value="Genomic_DNA"/>
</dbReference>
<evidence type="ECO:0000313" key="2">
    <source>
        <dbReference type="EMBL" id="QKJ32644.1"/>
    </source>
</evidence>
<sequence>MNDQFLAGAANVDITPPLGTYINGDFVAHYAQYIHDPLHARATVFQHREMLVAIVVVDICVMPKDFVDRVKAEINRQTGILPANMLISSTHTHAAGSVASVYLGAADLQYMHKLPGLIVKSVLLAKQNLRPAKLAWGSVDVPEHVLCRRYSMHQPYRANNPVSGNADKIKTNPFDGEDLIGEGIAKTDPQVSFLAVKGIDDEWISVVANYSLHYVGDWDNGTISADYFGEFSRQLQAKLKAGDGFVGAMSNGTSGNINIWDFLGEKDYPTGKFEKSKFIGGDIAEKVYQQLQQAEWDSNPSLSVQYTEIELKLRKPTAAELQKAEAVVMESNYEGMKIDNETLARLYAREQVLLNDLPDTLDFPVQAIRIGNGVIGGLAAEMFAETGLWLKEHSSVKDYFTIGLANGNTGYIPPQHEFENGGYETWRSRTSKLETNAEAVVKNELLSLINKLSR</sequence>
<evidence type="ECO:0000313" key="3">
    <source>
        <dbReference type="Proteomes" id="UP000505355"/>
    </source>
</evidence>
<keyword evidence="3" id="KW-1185">Reference proteome</keyword>
<name>A0A7D4QFJ4_9SPHI</name>
<dbReference type="Proteomes" id="UP000505355">
    <property type="component" value="Chromosome"/>
</dbReference>
<dbReference type="RefSeq" id="WP_173417293.1">
    <property type="nucleotide sequence ID" value="NZ_CP054139.1"/>
</dbReference>